<dbReference type="AlphaFoldDB" id="A0A5M3WWZ3"/>
<comment type="caution">
    <text evidence="1">The sequence shown here is derived from an EMBL/GenBank/DDBJ whole genome shotgun (WGS) entry which is preliminary data.</text>
</comment>
<reference evidence="1 2" key="1">
    <citation type="submission" date="2019-10" db="EMBL/GenBank/DDBJ databases">
        <title>Whole genome shotgun sequence of Acrocarpospora macrocephala NBRC 16266.</title>
        <authorList>
            <person name="Ichikawa N."/>
            <person name="Kimura A."/>
            <person name="Kitahashi Y."/>
            <person name="Komaki H."/>
            <person name="Oguchi A."/>
        </authorList>
    </citation>
    <scope>NUCLEOTIDE SEQUENCE [LARGE SCALE GENOMIC DNA]</scope>
    <source>
        <strain evidence="1 2">NBRC 16266</strain>
    </source>
</reference>
<dbReference type="Gene3D" id="3.40.50.300">
    <property type="entry name" value="P-loop containing nucleotide triphosphate hydrolases"/>
    <property type="match status" value="1"/>
</dbReference>
<sequence>MGMTTLSKNDGAICAALALTAHYFPDHDEDGALLGSFKYAAFLLSGHYDKWSRWRGLAQEEKQRIAAVLALAPDDLSKSPVFGVRARKLLIGNDQRSAPWPFRLAGDNPGKATAAVPMVGGSLLAYVDRTLDRLGKDHRRRRPVKPATPGEWLTGTRYVTGHGLVQGKVIIPDFDTDAVGQPLEVITVPYQPDITIKVPELLDVAGEIDLRYPAEQRYLQQVLTDLTRELNTKDSIKASEAIRLLAGPMEILNAPTGTGKSVFVRVAASWFALNGMTITIVLPTVDATLSTAWDIHEDLQYLSKHHNLPSPPTCTPLMSPFGLHDRAMKAAGRIEGSLLQQSAKSRWKIDQLSYGCALKPLTQISHAYLPGEETCRQLITPPPGKGNRTCPWMATTCGKFEQHRQAITASVLVTNHHNLMMGNFPLGVVLEGRLVADMSVAELVLRRSHIVMIDEVDQFQSVAVGQCASEIVLDSRHRRTVPLRQLDEEKSRLPVEAVKDLCPTISHARYLAEFLLAGICTDDIHLRHYEGSGPARDRQGVNTTGWHLAGGRDRRLIKLLFPDAGITNDQEIPRELFDKLNALHPVQPGSSADARPRDSKGVQLCVHLSKVRDLLEKVLAPRGEDLLTQVKLDLDEALTKIVTDPHERSEAIELLLVRTWLSELDEALALLRAKTAQLRSVGMQSARELAERLESKIGRNILPYGMLGGAIIGYRVTGLDDPGKNAELTAQCITGDPHTYTAQLGSILALALAGVERPVMGLSATAYFPQAVREHVHTEVKWWMTDAAPDSIRAERHMITDAVTNRAIQISGIPQALKRQALIALGERLYDTVIHDELSRIKRNDPDRAHAAVVVNSYEHCRYLATGIHNAGRFTDGLCVAVPADAGRREQLRRIVPLPPGIVELIPDEFETFPTRGKILIVPMARIARGLNIVIGTKSAITPVYLCTRPLALLTDPPEMYASVNAAGLRALPLQPSEDPITALADARQAAWERLGIIMRSAPGFVAARPELQEEIVAGMIVDMIQLAGRARRGGTDMTLHLVDYAFHEDSWQSDLANILRRMYDGWHPEIRRQMNAIYREALAAFLAYAGIDISDE</sequence>
<proteinExistence type="predicted"/>
<dbReference type="Proteomes" id="UP000331127">
    <property type="component" value="Unassembled WGS sequence"/>
</dbReference>
<accession>A0A5M3WWZ3</accession>
<dbReference type="SUPFAM" id="SSF52540">
    <property type="entry name" value="P-loop containing nucleoside triphosphate hydrolases"/>
    <property type="match status" value="1"/>
</dbReference>
<protein>
    <recommendedName>
        <fullName evidence="3">Helicase ATP-binding domain-containing protein</fullName>
    </recommendedName>
</protein>
<evidence type="ECO:0000313" key="2">
    <source>
        <dbReference type="Proteomes" id="UP000331127"/>
    </source>
</evidence>
<gene>
    <name evidence="1" type="ORF">Amac_046900</name>
</gene>
<keyword evidence="2" id="KW-1185">Reference proteome</keyword>
<name>A0A5M3WWZ3_9ACTN</name>
<evidence type="ECO:0008006" key="3">
    <source>
        <dbReference type="Google" id="ProtNLM"/>
    </source>
</evidence>
<organism evidence="1 2">
    <name type="scientific">Acrocarpospora macrocephala</name>
    <dbReference type="NCBI Taxonomy" id="150177"/>
    <lineage>
        <taxon>Bacteria</taxon>
        <taxon>Bacillati</taxon>
        <taxon>Actinomycetota</taxon>
        <taxon>Actinomycetes</taxon>
        <taxon>Streptosporangiales</taxon>
        <taxon>Streptosporangiaceae</taxon>
        <taxon>Acrocarpospora</taxon>
    </lineage>
</organism>
<dbReference type="OrthoDB" id="4544822at2"/>
<dbReference type="EMBL" id="BLAE01000026">
    <property type="protein sequence ID" value="GES11093.1"/>
    <property type="molecule type" value="Genomic_DNA"/>
</dbReference>
<evidence type="ECO:0000313" key="1">
    <source>
        <dbReference type="EMBL" id="GES11093.1"/>
    </source>
</evidence>
<dbReference type="InterPro" id="IPR027417">
    <property type="entry name" value="P-loop_NTPase"/>
</dbReference>